<evidence type="ECO:0000256" key="2">
    <source>
        <dbReference type="ARBA" id="ARBA00011902"/>
    </source>
</evidence>
<comment type="subcellular location">
    <subcellularLocation>
        <location evidence="1">Cell membrane</location>
        <topology evidence="1">Single-pass type I membrane protein</topology>
    </subcellularLocation>
</comment>
<keyword evidence="10" id="KW-1133">Transmembrane helix</keyword>
<reference evidence="17" key="2">
    <citation type="journal article" date="2007" name="Science">
        <title>Draft genome sequence of the sexually transmitted pathogen Trichomonas vaginalis.</title>
        <authorList>
            <person name="Carlton J.M."/>
            <person name="Hirt R.P."/>
            <person name="Silva J.C."/>
            <person name="Delcher A.L."/>
            <person name="Schatz M."/>
            <person name="Zhao Q."/>
            <person name="Wortman J.R."/>
            <person name="Bidwell S.L."/>
            <person name="Alsmark U.C.M."/>
            <person name="Besteiro S."/>
            <person name="Sicheritz-Ponten T."/>
            <person name="Noel C.J."/>
            <person name="Dacks J.B."/>
            <person name="Foster P.G."/>
            <person name="Simillion C."/>
            <person name="Van de Peer Y."/>
            <person name="Miranda-Saavedra D."/>
            <person name="Barton G.J."/>
            <person name="Westrop G.D."/>
            <person name="Mueller S."/>
            <person name="Dessi D."/>
            <person name="Fiori P.L."/>
            <person name="Ren Q."/>
            <person name="Paulsen I."/>
            <person name="Zhang H."/>
            <person name="Bastida-Corcuera F.D."/>
            <person name="Simoes-Barbosa A."/>
            <person name="Brown M.T."/>
            <person name="Hayes R.D."/>
            <person name="Mukherjee M."/>
            <person name="Okumura C.Y."/>
            <person name="Schneider R."/>
            <person name="Smith A.J."/>
            <person name="Vanacova S."/>
            <person name="Villalvazo M."/>
            <person name="Haas B.J."/>
            <person name="Pertea M."/>
            <person name="Feldblyum T.V."/>
            <person name="Utterback T.R."/>
            <person name="Shu C.L."/>
            <person name="Osoegawa K."/>
            <person name="de Jong P.J."/>
            <person name="Hrdy I."/>
            <person name="Horvathova L."/>
            <person name="Zubacova Z."/>
            <person name="Dolezal P."/>
            <person name="Malik S.B."/>
            <person name="Logsdon J.M. Jr."/>
            <person name="Henze K."/>
            <person name="Gupta A."/>
            <person name="Wang C.C."/>
            <person name="Dunne R.L."/>
            <person name="Upcroft J.A."/>
            <person name="Upcroft P."/>
            <person name="White O."/>
            <person name="Salzberg S.L."/>
            <person name="Tang P."/>
            <person name="Chiu C.-H."/>
            <person name="Lee Y.-S."/>
            <person name="Embley T.M."/>
            <person name="Coombs G.H."/>
            <person name="Mottram J.C."/>
            <person name="Tachezy J."/>
            <person name="Fraser-Liggett C.M."/>
            <person name="Johnson P.J."/>
        </authorList>
    </citation>
    <scope>NUCLEOTIDE SEQUENCE [LARGE SCALE GENOMIC DNA]</scope>
    <source>
        <strain evidence="17">G3</strain>
    </source>
</reference>
<evidence type="ECO:0000256" key="15">
    <source>
        <dbReference type="ARBA" id="ARBA00023180"/>
    </source>
</evidence>
<dbReference type="SMR" id="A2G537"/>
<gene>
    <name evidence="17" type="ORF">TVAG_208340</name>
</gene>
<evidence type="ECO:0000313" key="17">
    <source>
        <dbReference type="EMBL" id="EAX87730.1"/>
    </source>
</evidence>
<evidence type="ECO:0000313" key="18">
    <source>
        <dbReference type="Proteomes" id="UP000001542"/>
    </source>
</evidence>
<keyword evidence="8" id="KW-0418">Kinase</keyword>
<dbReference type="EC" id="2.7.10.1" evidence="2"/>
<dbReference type="GO" id="GO:0005886">
    <property type="term" value="C:plasma membrane"/>
    <property type="evidence" value="ECO:0007669"/>
    <property type="project" value="UniProtKB-SubCell"/>
</dbReference>
<protein>
    <recommendedName>
        <fullName evidence="2">receptor protein-tyrosine kinase</fullName>
        <ecNumber evidence="2">2.7.10.1</ecNumber>
    </recommendedName>
</protein>
<dbReference type="VEuPathDB" id="TrichDB:TVAG_208340"/>
<keyword evidence="13" id="KW-1015">Disulfide bond</keyword>
<keyword evidence="4" id="KW-0808">Transferase</keyword>
<evidence type="ECO:0000256" key="9">
    <source>
        <dbReference type="ARBA" id="ARBA00022840"/>
    </source>
</evidence>
<keyword evidence="14" id="KW-0675">Receptor</keyword>
<keyword evidence="5" id="KW-0812">Transmembrane</keyword>
<proteinExistence type="predicted"/>
<dbReference type="InParanoid" id="A2G537"/>
<keyword evidence="6" id="KW-0732">Signal</keyword>
<keyword evidence="11" id="KW-0472">Membrane</keyword>
<sequence length="337" mass="35649">MISYKLSKTGIGALNVSRNLDQFTFGFPCQESQLDCSPYTVNLSPGSYRIESRGSVGTRQASDPNNLIVGGTPGLGGYTSGILNLNKKLTLYLFIGSNSRFNNVIKTAAGNPSGGASDVRLYVNSNFDWFDDKSLRSRIMVAGGGGGAEWNMSIGGNAGGLEGGTSISQCTSKGLCPGVNATGGTQTRGGISSTDNSWKHVDGAFGSVQIVINSTDMGGYGGNGYFSGGSLDWAGAGGGGSSFISGFDGCIALLDENSSTLSQNSSIHYSGYFFESPSMQRGNTSMPLYYNKNAHGIGNKGRGCIRITILNYLFTCHNNIYFNFRFLTHVFVLIYDK</sequence>
<dbReference type="Pfam" id="PF12810">
    <property type="entry name" value="ALK_LTK_GRD"/>
    <property type="match status" value="1"/>
</dbReference>
<dbReference type="AlphaFoldDB" id="A2G537"/>
<dbReference type="GO" id="GO:0004714">
    <property type="term" value="F:transmembrane receptor protein tyrosine kinase activity"/>
    <property type="evidence" value="ECO:0007669"/>
    <property type="project" value="UniProtKB-EC"/>
</dbReference>
<evidence type="ECO:0000256" key="12">
    <source>
        <dbReference type="ARBA" id="ARBA00023137"/>
    </source>
</evidence>
<dbReference type="EMBL" id="DS114407">
    <property type="protein sequence ID" value="EAX87730.1"/>
    <property type="molecule type" value="Genomic_DNA"/>
</dbReference>
<keyword evidence="12" id="KW-0829">Tyrosine-protein kinase</keyword>
<keyword evidence="7" id="KW-0547">Nucleotide-binding</keyword>
<evidence type="ECO:0000256" key="11">
    <source>
        <dbReference type="ARBA" id="ARBA00023136"/>
    </source>
</evidence>
<reference evidence="17" key="1">
    <citation type="submission" date="2006-10" db="EMBL/GenBank/DDBJ databases">
        <authorList>
            <person name="Amadeo P."/>
            <person name="Zhao Q."/>
            <person name="Wortman J."/>
            <person name="Fraser-Liggett C."/>
            <person name="Carlton J."/>
        </authorList>
    </citation>
    <scope>NUCLEOTIDE SEQUENCE</scope>
    <source>
        <strain evidence="17">G3</strain>
    </source>
</reference>
<name>A2G537_TRIV3</name>
<evidence type="ECO:0000256" key="3">
    <source>
        <dbReference type="ARBA" id="ARBA00022475"/>
    </source>
</evidence>
<evidence type="ECO:0000256" key="8">
    <source>
        <dbReference type="ARBA" id="ARBA00022777"/>
    </source>
</evidence>
<evidence type="ECO:0000259" key="16">
    <source>
        <dbReference type="Pfam" id="PF12810"/>
    </source>
</evidence>
<evidence type="ECO:0000256" key="6">
    <source>
        <dbReference type="ARBA" id="ARBA00022729"/>
    </source>
</evidence>
<dbReference type="KEGG" id="tva:4745383"/>
<evidence type="ECO:0000256" key="14">
    <source>
        <dbReference type="ARBA" id="ARBA00023170"/>
    </source>
</evidence>
<evidence type="ECO:0000256" key="13">
    <source>
        <dbReference type="ARBA" id="ARBA00023157"/>
    </source>
</evidence>
<evidence type="ECO:0000256" key="7">
    <source>
        <dbReference type="ARBA" id="ARBA00022741"/>
    </source>
</evidence>
<dbReference type="Proteomes" id="UP000001542">
    <property type="component" value="Unassembled WGS sequence"/>
</dbReference>
<keyword evidence="9" id="KW-0067">ATP-binding</keyword>
<dbReference type="VEuPathDB" id="TrichDB:TVAGG3_0360050"/>
<dbReference type="InterPro" id="IPR055163">
    <property type="entry name" value="ALK/LTK-like_GRD"/>
</dbReference>
<feature type="domain" description="ALK/LTK-like glycine-rich" evidence="16">
    <location>
        <begin position="39"/>
        <end position="310"/>
    </location>
</feature>
<dbReference type="GO" id="GO:0005524">
    <property type="term" value="F:ATP binding"/>
    <property type="evidence" value="ECO:0007669"/>
    <property type="project" value="UniProtKB-KW"/>
</dbReference>
<evidence type="ECO:0000256" key="5">
    <source>
        <dbReference type="ARBA" id="ARBA00022692"/>
    </source>
</evidence>
<evidence type="ECO:0000256" key="4">
    <source>
        <dbReference type="ARBA" id="ARBA00022679"/>
    </source>
</evidence>
<evidence type="ECO:0000256" key="10">
    <source>
        <dbReference type="ARBA" id="ARBA00022989"/>
    </source>
</evidence>
<evidence type="ECO:0000256" key="1">
    <source>
        <dbReference type="ARBA" id="ARBA00004251"/>
    </source>
</evidence>
<keyword evidence="3" id="KW-1003">Cell membrane</keyword>
<keyword evidence="15" id="KW-0325">Glycoprotein</keyword>
<keyword evidence="18" id="KW-1185">Reference proteome</keyword>
<accession>A2G537</accession>
<dbReference type="RefSeq" id="XP_001300660.1">
    <property type="nucleotide sequence ID" value="XM_001300659.1"/>
</dbReference>
<organism evidence="17 18">
    <name type="scientific">Trichomonas vaginalis (strain ATCC PRA-98 / G3)</name>
    <dbReference type="NCBI Taxonomy" id="412133"/>
    <lineage>
        <taxon>Eukaryota</taxon>
        <taxon>Metamonada</taxon>
        <taxon>Parabasalia</taxon>
        <taxon>Trichomonadida</taxon>
        <taxon>Trichomonadidae</taxon>
        <taxon>Trichomonas</taxon>
    </lineage>
</organism>